<evidence type="ECO:0000256" key="1">
    <source>
        <dbReference type="SAM" id="MobiDB-lite"/>
    </source>
</evidence>
<protein>
    <submittedName>
        <fullName evidence="2">Uncharacterized protein</fullName>
    </submittedName>
</protein>
<name>C3Z2M3_BRAFL</name>
<proteinExistence type="predicted"/>
<dbReference type="EMBL" id="GG666574">
    <property type="protein sequence ID" value="EEN53274.1"/>
    <property type="molecule type" value="Genomic_DNA"/>
</dbReference>
<reference evidence="2" key="1">
    <citation type="journal article" date="2008" name="Nature">
        <title>The amphioxus genome and the evolution of the chordate karyotype.</title>
        <authorList>
            <consortium name="US DOE Joint Genome Institute (JGI-PGF)"/>
            <person name="Putnam N.H."/>
            <person name="Butts T."/>
            <person name="Ferrier D.E.K."/>
            <person name="Furlong R.F."/>
            <person name="Hellsten U."/>
            <person name="Kawashima T."/>
            <person name="Robinson-Rechavi M."/>
            <person name="Shoguchi E."/>
            <person name="Terry A."/>
            <person name="Yu J.-K."/>
            <person name="Benito-Gutierrez E.L."/>
            <person name="Dubchak I."/>
            <person name="Garcia-Fernandez J."/>
            <person name="Gibson-Brown J.J."/>
            <person name="Grigoriev I.V."/>
            <person name="Horton A.C."/>
            <person name="de Jong P.J."/>
            <person name="Jurka J."/>
            <person name="Kapitonov V.V."/>
            <person name="Kohara Y."/>
            <person name="Kuroki Y."/>
            <person name="Lindquist E."/>
            <person name="Lucas S."/>
            <person name="Osoegawa K."/>
            <person name="Pennacchio L.A."/>
            <person name="Salamov A.A."/>
            <person name="Satou Y."/>
            <person name="Sauka-Spengler T."/>
            <person name="Schmutz J."/>
            <person name="Shin-I T."/>
            <person name="Toyoda A."/>
            <person name="Bronner-Fraser M."/>
            <person name="Fujiyama A."/>
            <person name="Holland L.Z."/>
            <person name="Holland P.W.H."/>
            <person name="Satoh N."/>
            <person name="Rokhsar D.S."/>
        </authorList>
    </citation>
    <scope>NUCLEOTIDE SEQUENCE [LARGE SCALE GENOMIC DNA]</scope>
    <source>
        <strain evidence="2">S238N-H82</strain>
        <tissue evidence="2">Testes</tissue>
    </source>
</reference>
<gene>
    <name evidence="2" type="ORF">BRAFLDRAFT_66397</name>
</gene>
<organism>
    <name type="scientific">Branchiostoma floridae</name>
    <name type="common">Florida lancelet</name>
    <name type="synonym">Amphioxus</name>
    <dbReference type="NCBI Taxonomy" id="7739"/>
    <lineage>
        <taxon>Eukaryota</taxon>
        <taxon>Metazoa</taxon>
        <taxon>Chordata</taxon>
        <taxon>Cephalochordata</taxon>
        <taxon>Leptocardii</taxon>
        <taxon>Amphioxiformes</taxon>
        <taxon>Branchiostomatidae</taxon>
        <taxon>Branchiostoma</taxon>
    </lineage>
</organism>
<accession>C3Z2M3</accession>
<evidence type="ECO:0000313" key="2">
    <source>
        <dbReference type="EMBL" id="EEN53274.1"/>
    </source>
</evidence>
<feature type="region of interest" description="Disordered" evidence="1">
    <location>
        <begin position="79"/>
        <end position="98"/>
    </location>
</feature>
<dbReference type="InParanoid" id="C3Z2M3"/>
<dbReference type="AlphaFoldDB" id="C3Z2M3"/>
<sequence>MDAPCHAFLHWMIDVGAATACTRPVQLSLHYDKSTTDSAVSIVPRAHLSINKRQHWCLVVNQCVDITIKRLTSLISHRSEEKKPIDRQAGTGTEMEEEKDVTSEVVYRQIVPMSAEAFWNATFKDNNAMMANMEIFEDMRITKGKRLTSS</sequence>